<evidence type="ECO:0000313" key="1">
    <source>
        <dbReference type="EMBL" id="CAH0387134.1"/>
    </source>
</evidence>
<dbReference type="AlphaFoldDB" id="A0A9P0A783"/>
<sequence length="271" mass="29213">MDPTITEAAPPESVSQEAIIKALSIVISTKANLYMMNHHTGQGPLAGYAKKVVMVQYPSWRDNDNSVVTCVHTIGHWASSIGIFNIAGVPGVKAVSGPTYTKTINVVLSNDAKLRFAGMPAGTARHSITYEGAKRLVRSMLGQLCPGLNDFLVLPGIRKAIMENRIQYHIGASYFTGRGRADFEDTSAEDFLGRIGTFILSMMPKSTLAQSPHLTQNKVKSYPDYDPQWANTLIQFKASAAAGAGEALKKVINASSAATPESLEKIKNDLS</sequence>
<protein>
    <submittedName>
        <fullName evidence="1">Uncharacterized protein</fullName>
    </submittedName>
</protein>
<gene>
    <name evidence="1" type="ORF">BEMITA_LOCUS6186</name>
</gene>
<reference evidence="1" key="1">
    <citation type="submission" date="2021-12" db="EMBL/GenBank/DDBJ databases">
        <authorList>
            <person name="King R."/>
        </authorList>
    </citation>
    <scope>NUCLEOTIDE SEQUENCE</scope>
</reference>
<dbReference type="EMBL" id="OU963864">
    <property type="protein sequence ID" value="CAH0387134.1"/>
    <property type="molecule type" value="Genomic_DNA"/>
</dbReference>
<name>A0A9P0A783_BEMTA</name>
<organism evidence="1 2">
    <name type="scientific">Bemisia tabaci</name>
    <name type="common">Sweetpotato whitefly</name>
    <name type="synonym">Aleurodes tabaci</name>
    <dbReference type="NCBI Taxonomy" id="7038"/>
    <lineage>
        <taxon>Eukaryota</taxon>
        <taxon>Metazoa</taxon>
        <taxon>Ecdysozoa</taxon>
        <taxon>Arthropoda</taxon>
        <taxon>Hexapoda</taxon>
        <taxon>Insecta</taxon>
        <taxon>Pterygota</taxon>
        <taxon>Neoptera</taxon>
        <taxon>Paraneoptera</taxon>
        <taxon>Hemiptera</taxon>
        <taxon>Sternorrhyncha</taxon>
        <taxon>Aleyrodoidea</taxon>
        <taxon>Aleyrodidae</taxon>
        <taxon>Aleyrodinae</taxon>
        <taxon>Bemisia</taxon>
    </lineage>
</organism>
<proteinExistence type="predicted"/>
<keyword evidence="2" id="KW-1185">Reference proteome</keyword>
<evidence type="ECO:0000313" key="2">
    <source>
        <dbReference type="Proteomes" id="UP001152759"/>
    </source>
</evidence>
<dbReference type="Proteomes" id="UP001152759">
    <property type="component" value="Chromosome 3"/>
</dbReference>
<accession>A0A9P0A783</accession>